<dbReference type="PANTHER" id="PTHR48277:SF1">
    <property type="entry name" value="MITOCHONDRIAL RIBOSOMAL PROTEIN S5"/>
    <property type="match status" value="1"/>
</dbReference>
<dbReference type="PANTHER" id="PTHR48277">
    <property type="entry name" value="MITOCHONDRIAL RIBOSOMAL PROTEIN S5"/>
    <property type="match status" value="1"/>
</dbReference>
<protein>
    <recommendedName>
        <fullName evidence="4">Small ribosomal subunit protein uS5</fullName>
    </recommendedName>
    <alternativeName>
        <fullName evidence="5">30S ribosomal protein S5</fullName>
    </alternativeName>
</protein>
<evidence type="ECO:0000256" key="6">
    <source>
        <dbReference type="PROSITE-ProRule" id="PRU00268"/>
    </source>
</evidence>
<dbReference type="InterPro" id="IPR005324">
    <property type="entry name" value="Ribosomal_uS5_C"/>
</dbReference>
<organism evidence="9 10">
    <name type="scientific">candidate division WWE3 bacterium CG08_land_8_20_14_0_20_40_13</name>
    <dbReference type="NCBI Taxonomy" id="1975084"/>
    <lineage>
        <taxon>Bacteria</taxon>
        <taxon>Katanobacteria</taxon>
    </lineage>
</organism>
<dbReference type="Pfam" id="PF03719">
    <property type="entry name" value="Ribosomal_S5_C"/>
    <property type="match status" value="1"/>
</dbReference>
<dbReference type="Gene3D" id="3.30.230.10">
    <property type="match status" value="1"/>
</dbReference>
<evidence type="ECO:0000256" key="1">
    <source>
        <dbReference type="ARBA" id="ARBA00008945"/>
    </source>
</evidence>
<dbReference type="InterPro" id="IPR014721">
    <property type="entry name" value="Ribsml_uS5_D2-typ_fold_subgr"/>
</dbReference>
<accession>A0A2H0XEK2</accession>
<proteinExistence type="inferred from homology"/>
<dbReference type="SUPFAM" id="SSF54768">
    <property type="entry name" value="dsRNA-binding domain-like"/>
    <property type="match status" value="1"/>
</dbReference>
<gene>
    <name evidence="9" type="ORF">COT49_00770</name>
</gene>
<reference evidence="10" key="1">
    <citation type="submission" date="2017-09" db="EMBL/GenBank/DDBJ databases">
        <title>Depth-based differentiation of microbial function through sediment-hosted aquifers and enrichment of novel symbionts in the deep terrestrial subsurface.</title>
        <authorList>
            <person name="Probst A.J."/>
            <person name="Ladd B."/>
            <person name="Jarett J.K."/>
            <person name="Geller-Mcgrath D.E."/>
            <person name="Sieber C.M.K."/>
            <person name="Emerson J.B."/>
            <person name="Anantharaman K."/>
            <person name="Thomas B.C."/>
            <person name="Malmstrom R."/>
            <person name="Stieglmeier M."/>
            <person name="Klingl A."/>
            <person name="Woyke T."/>
            <person name="Ryan C.M."/>
            <person name="Banfield J.F."/>
        </authorList>
    </citation>
    <scope>NUCLEOTIDE SEQUENCE [LARGE SCALE GENOMIC DNA]</scope>
</reference>
<evidence type="ECO:0000313" key="10">
    <source>
        <dbReference type="Proteomes" id="UP000230340"/>
    </source>
</evidence>
<dbReference type="GO" id="GO:1990904">
    <property type="term" value="C:ribonucleoprotein complex"/>
    <property type="evidence" value="ECO:0007669"/>
    <property type="project" value="UniProtKB-UniRule"/>
</dbReference>
<evidence type="ECO:0000256" key="4">
    <source>
        <dbReference type="ARBA" id="ARBA00035255"/>
    </source>
</evidence>
<dbReference type="InterPro" id="IPR013810">
    <property type="entry name" value="Ribosomal_uS5_N"/>
</dbReference>
<sequence length="149" mass="15825">MRDFGQKNDSFEEKIIDIKRVSKKTKGGNKIAFAVLTVVGNRNGKIGIAVGKAGDTASAIAKSTSRARKKMFQIPFKGLTIPYEVTKKFGASVVLLKPVPKGAGIIAGGSVRKVIYVSGIKDISAKILGSNNKINNVYATVKALKSLSD</sequence>
<dbReference type="Proteomes" id="UP000230340">
    <property type="component" value="Unassembled WGS sequence"/>
</dbReference>
<dbReference type="GO" id="GO:0005840">
    <property type="term" value="C:ribosome"/>
    <property type="evidence" value="ECO:0007669"/>
    <property type="project" value="UniProtKB-KW"/>
</dbReference>
<name>A0A2H0XEK2_UNCKA</name>
<evidence type="ECO:0000256" key="2">
    <source>
        <dbReference type="ARBA" id="ARBA00022980"/>
    </source>
</evidence>
<keyword evidence="2 6" id="KW-0689">Ribosomal protein</keyword>
<dbReference type="Gene3D" id="3.30.160.20">
    <property type="match status" value="1"/>
</dbReference>
<dbReference type="Pfam" id="PF00333">
    <property type="entry name" value="Ribosomal_S5"/>
    <property type="match status" value="1"/>
</dbReference>
<dbReference type="GO" id="GO:0005737">
    <property type="term" value="C:cytoplasm"/>
    <property type="evidence" value="ECO:0007669"/>
    <property type="project" value="UniProtKB-ARBA"/>
</dbReference>
<dbReference type="PROSITE" id="PS50881">
    <property type="entry name" value="S5_DSRBD"/>
    <property type="match status" value="1"/>
</dbReference>
<evidence type="ECO:0000259" key="8">
    <source>
        <dbReference type="PROSITE" id="PS50881"/>
    </source>
</evidence>
<dbReference type="AlphaFoldDB" id="A0A2H0XEK2"/>
<keyword evidence="3 6" id="KW-0687">Ribonucleoprotein</keyword>
<feature type="domain" description="S5 DRBM" evidence="8">
    <location>
        <begin position="11"/>
        <end position="74"/>
    </location>
</feature>
<dbReference type="GO" id="GO:0003723">
    <property type="term" value="F:RNA binding"/>
    <property type="evidence" value="ECO:0007669"/>
    <property type="project" value="InterPro"/>
</dbReference>
<evidence type="ECO:0000256" key="7">
    <source>
        <dbReference type="RuleBase" id="RU003823"/>
    </source>
</evidence>
<evidence type="ECO:0000313" key="9">
    <source>
        <dbReference type="EMBL" id="PIS23366.1"/>
    </source>
</evidence>
<dbReference type="FunFam" id="3.30.230.10:FF:000002">
    <property type="entry name" value="30S ribosomal protein S5"/>
    <property type="match status" value="1"/>
</dbReference>
<evidence type="ECO:0000256" key="3">
    <source>
        <dbReference type="ARBA" id="ARBA00023274"/>
    </source>
</evidence>
<comment type="similarity">
    <text evidence="1 7">Belongs to the universal ribosomal protein uS5 family.</text>
</comment>
<dbReference type="GO" id="GO:0003735">
    <property type="term" value="F:structural constituent of ribosome"/>
    <property type="evidence" value="ECO:0007669"/>
    <property type="project" value="UniProtKB-UniRule"/>
</dbReference>
<dbReference type="InterPro" id="IPR020568">
    <property type="entry name" value="Ribosomal_Su5_D2-typ_SF"/>
</dbReference>
<dbReference type="EMBL" id="PEYT01000004">
    <property type="protein sequence ID" value="PIS23366.1"/>
    <property type="molecule type" value="Genomic_DNA"/>
</dbReference>
<dbReference type="SUPFAM" id="SSF54211">
    <property type="entry name" value="Ribosomal protein S5 domain 2-like"/>
    <property type="match status" value="1"/>
</dbReference>
<evidence type="ECO:0000256" key="5">
    <source>
        <dbReference type="ARBA" id="ARBA00035519"/>
    </source>
</evidence>
<dbReference type="GO" id="GO:0006412">
    <property type="term" value="P:translation"/>
    <property type="evidence" value="ECO:0007669"/>
    <property type="project" value="InterPro"/>
</dbReference>
<dbReference type="InterPro" id="IPR000851">
    <property type="entry name" value="Ribosomal_uS5"/>
</dbReference>
<comment type="caution">
    <text evidence="9">The sequence shown here is derived from an EMBL/GenBank/DDBJ whole genome shotgun (WGS) entry which is preliminary data.</text>
</comment>